<dbReference type="Proteomes" id="UP001321421">
    <property type="component" value="Chromosome"/>
</dbReference>
<keyword evidence="2" id="KW-1185">Reference proteome</keyword>
<accession>A0ABN6YIP3</accession>
<name>A0ABN6YIP3_9MICO</name>
<organism evidence="1 2">
    <name type="scientific">Barrientosiimonas endolithica</name>
    <dbReference type="NCBI Taxonomy" id="1535208"/>
    <lineage>
        <taxon>Bacteria</taxon>
        <taxon>Bacillati</taxon>
        <taxon>Actinomycetota</taxon>
        <taxon>Actinomycetes</taxon>
        <taxon>Micrococcales</taxon>
        <taxon>Dermacoccaceae</taxon>
        <taxon>Barrientosiimonas</taxon>
    </lineage>
</organism>
<dbReference type="InterPro" id="IPR019587">
    <property type="entry name" value="Polyketide_cyclase/dehydratase"/>
</dbReference>
<evidence type="ECO:0000313" key="2">
    <source>
        <dbReference type="Proteomes" id="UP001321421"/>
    </source>
</evidence>
<dbReference type="Gene3D" id="3.30.530.20">
    <property type="match status" value="1"/>
</dbReference>
<dbReference type="RefSeq" id="WP_289232464.1">
    <property type="nucleotide sequence ID" value="NZ_AP027735.1"/>
</dbReference>
<sequence>MTRPEPAIVVERTLEVTAPPEAVIAYLRDFGNTTEWDDGTVSCEQVDDGPIGVGTRFRNVSRFAGRETELTYTLVDDRPDHVRFEGRNKTARTADDITARPSAQGSGSRVDYRAELDFVGWARILTPALRLVFGRLADRTERQLQTVLDDLPTRGPGSAA</sequence>
<dbReference type="Pfam" id="PF10604">
    <property type="entry name" value="Polyketide_cyc2"/>
    <property type="match status" value="1"/>
</dbReference>
<proteinExistence type="predicted"/>
<dbReference type="InterPro" id="IPR023393">
    <property type="entry name" value="START-like_dom_sf"/>
</dbReference>
<protein>
    <recommendedName>
        <fullName evidence="3">Polyketide cyclase</fullName>
    </recommendedName>
</protein>
<evidence type="ECO:0000313" key="1">
    <source>
        <dbReference type="EMBL" id="BDZ57344.1"/>
    </source>
</evidence>
<dbReference type="EMBL" id="AP027735">
    <property type="protein sequence ID" value="BDZ57344.1"/>
    <property type="molecule type" value="Genomic_DNA"/>
</dbReference>
<dbReference type="CDD" id="cd08865">
    <property type="entry name" value="SRPBCC_10"/>
    <property type="match status" value="1"/>
</dbReference>
<gene>
    <name evidence="1" type="ORF">GCM10025872_10010</name>
</gene>
<evidence type="ECO:0008006" key="3">
    <source>
        <dbReference type="Google" id="ProtNLM"/>
    </source>
</evidence>
<reference evidence="2" key="1">
    <citation type="journal article" date="2019" name="Int. J. Syst. Evol. Microbiol.">
        <title>The Global Catalogue of Microorganisms (GCM) 10K type strain sequencing project: providing services to taxonomists for standard genome sequencing and annotation.</title>
        <authorList>
            <consortium name="The Broad Institute Genomics Platform"/>
            <consortium name="The Broad Institute Genome Sequencing Center for Infectious Disease"/>
            <person name="Wu L."/>
            <person name="Ma J."/>
        </authorList>
    </citation>
    <scope>NUCLEOTIDE SEQUENCE [LARGE SCALE GENOMIC DNA]</scope>
    <source>
        <strain evidence="2">NBRC 110608</strain>
    </source>
</reference>
<dbReference type="SUPFAM" id="SSF55961">
    <property type="entry name" value="Bet v1-like"/>
    <property type="match status" value="1"/>
</dbReference>